<dbReference type="RefSeq" id="WP_256539342.1">
    <property type="nucleotide sequence ID" value="NZ_JANHOH010000002.1"/>
</dbReference>
<evidence type="ECO:0000256" key="6">
    <source>
        <dbReference type="ARBA" id="ARBA00023136"/>
    </source>
</evidence>
<feature type="transmembrane region" description="Helical" evidence="7">
    <location>
        <begin position="21"/>
        <end position="42"/>
    </location>
</feature>
<evidence type="ECO:0000256" key="2">
    <source>
        <dbReference type="ARBA" id="ARBA00005236"/>
    </source>
</evidence>
<feature type="domain" description="MacB-like periplasmic core" evidence="9">
    <location>
        <begin position="21"/>
        <end position="255"/>
    </location>
</feature>
<keyword evidence="3" id="KW-1003">Cell membrane</keyword>
<dbReference type="PANTHER" id="PTHR30489:SF0">
    <property type="entry name" value="LIPOPROTEIN-RELEASING SYSTEM TRANSMEMBRANE PROTEIN LOLE"/>
    <property type="match status" value="1"/>
</dbReference>
<evidence type="ECO:0000259" key="8">
    <source>
        <dbReference type="Pfam" id="PF02687"/>
    </source>
</evidence>
<gene>
    <name evidence="10" type="ORF">NPE20_14350</name>
</gene>
<feature type="transmembrane region" description="Helical" evidence="7">
    <location>
        <begin position="383"/>
        <end position="402"/>
    </location>
</feature>
<comment type="caution">
    <text evidence="10">The sequence shown here is derived from an EMBL/GenBank/DDBJ whole genome shotgun (WGS) entry which is preliminary data.</text>
</comment>
<feature type="domain" description="ABC3 transporter permease C-terminal" evidence="8">
    <location>
        <begin position="289"/>
        <end position="412"/>
    </location>
</feature>
<keyword evidence="5 7" id="KW-1133">Transmembrane helix</keyword>
<accession>A0ABT1T3H2</accession>
<feature type="transmembrane region" description="Helical" evidence="7">
    <location>
        <begin position="286"/>
        <end position="306"/>
    </location>
</feature>
<evidence type="ECO:0000256" key="4">
    <source>
        <dbReference type="ARBA" id="ARBA00022692"/>
    </source>
</evidence>
<keyword evidence="11" id="KW-1185">Reference proteome</keyword>
<dbReference type="EMBL" id="JANHOH010000002">
    <property type="protein sequence ID" value="MCQ6959154.1"/>
    <property type="molecule type" value="Genomic_DNA"/>
</dbReference>
<evidence type="ECO:0000256" key="3">
    <source>
        <dbReference type="ARBA" id="ARBA00022475"/>
    </source>
</evidence>
<keyword evidence="4 7" id="KW-0812">Transmembrane</keyword>
<comment type="similarity">
    <text evidence="2">Belongs to the ABC-4 integral membrane protein family. LolC/E subfamily.</text>
</comment>
<comment type="subcellular location">
    <subcellularLocation>
        <location evidence="1">Cell membrane</location>
        <topology evidence="1">Multi-pass membrane protein</topology>
    </subcellularLocation>
</comment>
<dbReference type="InterPro" id="IPR003838">
    <property type="entry name" value="ABC3_permease_C"/>
</dbReference>
<dbReference type="Pfam" id="PF02687">
    <property type="entry name" value="FtsX"/>
    <property type="match status" value="1"/>
</dbReference>
<feature type="transmembrane region" description="Helical" evidence="7">
    <location>
        <begin position="340"/>
        <end position="363"/>
    </location>
</feature>
<dbReference type="PANTHER" id="PTHR30489">
    <property type="entry name" value="LIPOPROTEIN-RELEASING SYSTEM TRANSMEMBRANE PROTEIN LOLE"/>
    <property type="match status" value="1"/>
</dbReference>
<keyword evidence="6 7" id="KW-0472">Membrane</keyword>
<dbReference type="InterPro" id="IPR025857">
    <property type="entry name" value="MacB_PCD"/>
</dbReference>
<evidence type="ECO:0000313" key="11">
    <source>
        <dbReference type="Proteomes" id="UP001204376"/>
    </source>
</evidence>
<reference evidence="10 11" key="1">
    <citation type="submission" date="2022-07" db="EMBL/GenBank/DDBJ databases">
        <title>Mucilaginibacter sp. JC4.</title>
        <authorList>
            <person name="Le V."/>
            <person name="Ko S.-R."/>
            <person name="Ahn C.-Y."/>
            <person name="Oh H.-M."/>
        </authorList>
    </citation>
    <scope>NUCLEOTIDE SEQUENCE [LARGE SCALE GENOMIC DNA]</scope>
    <source>
        <strain evidence="10 11">JC4</strain>
    </source>
</reference>
<dbReference type="Proteomes" id="UP001204376">
    <property type="component" value="Unassembled WGS sequence"/>
</dbReference>
<proteinExistence type="inferred from homology"/>
<dbReference type="Pfam" id="PF12704">
    <property type="entry name" value="MacB_PCD"/>
    <property type="match status" value="1"/>
</dbReference>
<name>A0ABT1T3H2_9SPHI</name>
<evidence type="ECO:0000313" key="10">
    <source>
        <dbReference type="EMBL" id="MCQ6959154.1"/>
    </source>
</evidence>
<organism evidence="10 11">
    <name type="scientific">Mucilaginibacter aquariorum</name>
    <dbReference type="NCBI Taxonomy" id="2967225"/>
    <lineage>
        <taxon>Bacteria</taxon>
        <taxon>Pseudomonadati</taxon>
        <taxon>Bacteroidota</taxon>
        <taxon>Sphingobacteriia</taxon>
        <taxon>Sphingobacteriales</taxon>
        <taxon>Sphingobacteriaceae</taxon>
        <taxon>Mucilaginibacter</taxon>
    </lineage>
</organism>
<evidence type="ECO:0000259" key="9">
    <source>
        <dbReference type="Pfam" id="PF12704"/>
    </source>
</evidence>
<sequence>MKTRLLLNIALALLMARLKQSIVAAAGVTFGIAMFIALISFMTGLNKMLDSLIINRTPHIRLYNAVAPSKTQPVDRAGEFAGFRNFIQSVKPKDEGKRLYNASRIIKAIRADGRVIDVAPKISTTVFFNSGTIQLSGMIDGVDVQLEQKLFHLNDNIIQGTISDLGTVNNSIIIGKGLADKLIVKPGDVVQVTTPDGDIAMLKIVGIVQFGIAEVDDVQSFTSLQTAQKLQGKPAGYITDIQVKLKDITLAPVVAKEYARLFDMDATDVQTANAQFETGTTVRNTIAYSVSVTLLVVAGFGIYNILNMLIYEKMDAIAILKATGFSGNDVKTIFIQLSMVLGVVGGIVGVLLGYGLSLIISHIPFETSALPTIKTYPVNFGVTYYLIGVGFALITTYLAGLFPARKAAKVDPVVIIRGK</sequence>
<dbReference type="InterPro" id="IPR051447">
    <property type="entry name" value="Lipoprotein-release_system"/>
</dbReference>
<evidence type="ECO:0000256" key="1">
    <source>
        <dbReference type="ARBA" id="ARBA00004651"/>
    </source>
</evidence>
<protein>
    <submittedName>
        <fullName evidence="10">ABC transporter permease</fullName>
    </submittedName>
</protein>
<evidence type="ECO:0000256" key="7">
    <source>
        <dbReference type="SAM" id="Phobius"/>
    </source>
</evidence>
<evidence type="ECO:0000256" key="5">
    <source>
        <dbReference type="ARBA" id="ARBA00022989"/>
    </source>
</evidence>